<dbReference type="InterPro" id="IPR014710">
    <property type="entry name" value="RmlC-like_jellyroll"/>
</dbReference>
<feature type="domain" description="Cupin type-2" evidence="1">
    <location>
        <begin position="51"/>
        <end position="108"/>
    </location>
</feature>
<comment type="caution">
    <text evidence="2">The sequence shown here is derived from an EMBL/GenBank/DDBJ whole genome shotgun (WGS) entry which is preliminary data.</text>
</comment>
<dbReference type="PANTHER" id="PTHR36440:SF1">
    <property type="entry name" value="PUTATIVE (AFU_ORTHOLOGUE AFUA_8G07350)-RELATED"/>
    <property type="match status" value="1"/>
</dbReference>
<name>A0ABW9XQM9_9BACL</name>
<sequence>MSNQSKAGMMYRNINKDNTYLFLSDINSILVSGDDTNGEFCVVHCSAKKDDGPPLHLHEKEDESFYVLDGEIEMTLGTETISVKTGEYVFAPRGIPHTFKVKSDTVKFLVTAYPAGFDSFVKELGVPYVEGMEAHIEPPTPEAMQKLLEVSTKYRISYPGLLL</sequence>
<protein>
    <submittedName>
        <fullName evidence="2">Cupin domain-containing protein</fullName>
    </submittedName>
</protein>
<dbReference type="InterPro" id="IPR011051">
    <property type="entry name" value="RmlC_Cupin_sf"/>
</dbReference>
<dbReference type="InterPro" id="IPR013096">
    <property type="entry name" value="Cupin_2"/>
</dbReference>
<dbReference type="PANTHER" id="PTHR36440">
    <property type="entry name" value="PUTATIVE (AFU_ORTHOLOGUE AFUA_8G07350)-RELATED"/>
    <property type="match status" value="1"/>
</dbReference>
<organism evidence="2 3">
    <name type="scientific">Paenibacillus glycinis</name>
    <dbReference type="NCBI Taxonomy" id="2697035"/>
    <lineage>
        <taxon>Bacteria</taxon>
        <taxon>Bacillati</taxon>
        <taxon>Bacillota</taxon>
        <taxon>Bacilli</taxon>
        <taxon>Bacillales</taxon>
        <taxon>Paenibacillaceae</taxon>
        <taxon>Paenibacillus</taxon>
    </lineage>
</organism>
<dbReference type="Proteomes" id="UP000665561">
    <property type="component" value="Unassembled WGS sequence"/>
</dbReference>
<evidence type="ECO:0000313" key="2">
    <source>
        <dbReference type="EMBL" id="NBD24949.1"/>
    </source>
</evidence>
<proteinExistence type="predicted"/>
<dbReference type="SUPFAM" id="SSF51182">
    <property type="entry name" value="RmlC-like cupins"/>
    <property type="match status" value="1"/>
</dbReference>
<dbReference type="RefSeq" id="WP_161743753.1">
    <property type="nucleotide sequence ID" value="NZ_JAAAMV010000009.1"/>
</dbReference>
<keyword evidence="3" id="KW-1185">Reference proteome</keyword>
<dbReference type="Pfam" id="PF07883">
    <property type="entry name" value="Cupin_2"/>
    <property type="match status" value="1"/>
</dbReference>
<dbReference type="CDD" id="cd02215">
    <property type="entry name" value="cupin_QDO_N_C"/>
    <property type="match status" value="1"/>
</dbReference>
<accession>A0ABW9XQM9</accession>
<dbReference type="InterPro" id="IPR053146">
    <property type="entry name" value="QDO-like"/>
</dbReference>
<dbReference type="Gene3D" id="2.60.120.10">
    <property type="entry name" value="Jelly Rolls"/>
    <property type="match status" value="1"/>
</dbReference>
<evidence type="ECO:0000259" key="1">
    <source>
        <dbReference type="Pfam" id="PF07883"/>
    </source>
</evidence>
<evidence type="ECO:0000313" key="3">
    <source>
        <dbReference type="Proteomes" id="UP000665561"/>
    </source>
</evidence>
<reference evidence="2 3" key="1">
    <citation type="submission" date="2020-01" db="EMBL/GenBank/DDBJ databases">
        <title>Paenibacillus soybeanensis sp. nov. isolated from the nodules of soybean (Glycine max(L.) Merr).</title>
        <authorList>
            <person name="Wang H."/>
        </authorList>
    </citation>
    <scope>NUCLEOTIDE SEQUENCE [LARGE SCALE GENOMIC DNA]</scope>
    <source>
        <strain evidence="2 3">T1</strain>
    </source>
</reference>
<gene>
    <name evidence="2" type="ORF">GT019_13775</name>
</gene>
<dbReference type="EMBL" id="JAAAMV010000009">
    <property type="protein sequence ID" value="NBD24949.1"/>
    <property type="molecule type" value="Genomic_DNA"/>
</dbReference>